<dbReference type="EMBL" id="DXCP01000054">
    <property type="protein sequence ID" value="HIY80200.1"/>
    <property type="molecule type" value="Genomic_DNA"/>
</dbReference>
<evidence type="ECO:0000313" key="2">
    <source>
        <dbReference type="EMBL" id="HIY80200.1"/>
    </source>
</evidence>
<evidence type="ECO:0000256" key="1">
    <source>
        <dbReference type="SAM" id="MobiDB-lite"/>
    </source>
</evidence>
<comment type="caution">
    <text evidence="2">The sequence shown here is derived from an EMBL/GenBank/DDBJ whole genome shotgun (WGS) entry which is preliminary data.</text>
</comment>
<gene>
    <name evidence="2" type="ORF">IAA42_07190</name>
</gene>
<organism evidence="2 3">
    <name type="scientific">Candidatus Olsenella excrementavium</name>
    <dbReference type="NCBI Taxonomy" id="2838709"/>
    <lineage>
        <taxon>Bacteria</taxon>
        <taxon>Bacillati</taxon>
        <taxon>Actinomycetota</taxon>
        <taxon>Coriobacteriia</taxon>
        <taxon>Coriobacteriales</taxon>
        <taxon>Atopobiaceae</taxon>
        <taxon>Olsenella</taxon>
    </lineage>
</organism>
<dbReference type="Proteomes" id="UP000824133">
    <property type="component" value="Unassembled WGS sequence"/>
</dbReference>
<feature type="compositionally biased region" description="Acidic residues" evidence="1">
    <location>
        <begin position="60"/>
        <end position="94"/>
    </location>
</feature>
<evidence type="ECO:0000313" key="3">
    <source>
        <dbReference type="Proteomes" id="UP000824133"/>
    </source>
</evidence>
<name>A0A9D1ZCJ5_9ACTN</name>
<accession>A0A9D1ZCJ5</accession>
<reference evidence="2" key="2">
    <citation type="submission" date="2021-04" db="EMBL/GenBank/DDBJ databases">
        <authorList>
            <person name="Gilroy R."/>
        </authorList>
    </citation>
    <scope>NUCLEOTIDE SEQUENCE</scope>
    <source>
        <strain evidence="2">ChiHjej10B9-743</strain>
    </source>
</reference>
<feature type="region of interest" description="Disordered" evidence="1">
    <location>
        <begin position="60"/>
        <end position="102"/>
    </location>
</feature>
<proteinExistence type="predicted"/>
<sequence>MSSKREGRRAAQGTFANGLKAVFAAVLTVVLVLQGSNLQAYADDLLGAQAPEDEVIVSDVVADDETEGEKDDTVVTDEVETESDDEDVVTETESETPPRCGD</sequence>
<protein>
    <submittedName>
        <fullName evidence="2">Uncharacterized protein</fullName>
    </submittedName>
</protein>
<reference evidence="2" key="1">
    <citation type="journal article" date="2021" name="PeerJ">
        <title>Extensive microbial diversity within the chicken gut microbiome revealed by metagenomics and culture.</title>
        <authorList>
            <person name="Gilroy R."/>
            <person name="Ravi A."/>
            <person name="Getino M."/>
            <person name="Pursley I."/>
            <person name="Horton D.L."/>
            <person name="Alikhan N.F."/>
            <person name="Baker D."/>
            <person name="Gharbi K."/>
            <person name="Hall N."/>
            <person name="Watson M."/>
            <person name="Adriaenssens E.M."/>
            <person name="Foster-Nyarko E."/>
            <person name="Jarju S."/>
            <person name="Secka A."/>
            <person name="Antonio M."/>
            <person name="Oren A."/>
            <person name="Chaudhuri R.R."/>
            <person name="La Ragione R."/>
            <person name="Hildebrand F."/>
            <person name="Pallen M.J."/>
        </authorList>
    </citation>
    <scope>NUCLEOTIDE SEQUENCE</scope>
    <source>
        <strain evidence="2">ChiHjej10B9-743</strain>
    </source>
</reference>
<dbReference type="AlphaFoldDB" id="A0A9D1ZCJ5"/>